<evidence type="ECO:0000313" key="1">
    <source>
        <dbReference type="EMBL" id="PLZ88371.1"/>
    </source>
</evidence>
<reference evidence="1 2" key="1">
    <citation type="submission" date="2017-08" db="EMBL/GenBank/DDBJ databases">
        <title>Genomes of Fischerella (Mastigocladus) sp. strains.</title>
        <authorList>
            <person name="Miller S.R."/>
        </authorList>
    </citation>
    <scope>NUCLEOTIDE SEQUENCE [LARGE SCALE GENOMIC DNA]</scope>
    <source>
        <strain evidence="1 2">CCMEE 5323</strain>
    </source>
</reference>
<evidence type="ECO:0000313" key="2">
    <source>
        <dbReference type="Proteomes" id="UP000235036"/>
    </source>
</evidence>
<proteinExistence type="predicted"/>
<dbReference type="RefSeq" id="WP_016869742.1">
    <property type="nucleotide sequence ID" value="NZ_CAWNVR010000447.1"/>
</dbReference>
<sequence length="73" mass="8245">MLKSRQPLITQKVLVLHPSYVAGKLGVVCGEELLSNGRPTGRWLIRVDYTSESIIVSLPQDEFEVLYQDTEQV</sequence>
<gene>
    <name evidence="1" type="ORF">CEN44_15570</name>
</gene>
<dbReference type="AlphaFoldDB" id="A0A2N6K1B2"/>
<protein>
    <submittedName>
        <fullName evidence="1">Uncharacterized protein</fullName>
    </submittedName>
</protein>
<dbReference type="EMBL" id="NRQW01000343">
    <property type="protein sequence ID" value="PLZ88371.1"/>
    <property type="molecule type" value="Genomic_DNA"/>
</dbReference>
<dbReference type="Proteomes" id="UP000235036">
    <property type="component" value="Unassembled WGS sequence"/>
</dbReference>
<keyword evidence="2" id="KW-1185">Reference proteome</keyword>
<accession>A0A2N6K1B2</accession>
<comment type="caution">
    <text evidence="1">The sequence shown here is derived from an EMBL/GenBank/DDBJ whole genome shotgun (WGS) entry which is preliminary data.</text>
</comment>
<name>A0A2N6K1B2_FISMU</name>
<organism evidence="1 2">
    <name type="scientific">Fischerella muscicola CCMEE 5323</name>
    <dbReference type="NCBI Taxonomy" id="2019572"/>
    <lineage>
        <taxon>Bacteria</taxon>
        <taxon>Bacillati</taxon>
        <taxon>Cyanobacteriota</taxon>
        <taxon>Cyanophyceae</taxon>
        <taxon>Nostocales</taxon>
        <taxon>Hapalosiphonaceae</taxon>
        <taxon>Fischerella</taxon>
    </lineage>
</organism>